<evidence type="ECO:0000313" key="1">
    <source>
        <dbReference type="Proteomes" id="UP000887580"/>
    </source>
</evidence>
<accession>A0AC35G9X5</accession>
<reference evidence="2" key="1">
    <citation type="submission" date="2022-11" db="UniProtKB">
        <authorList>
            <consortium name="WormBaseParasite"/>
        </authorList>
    </citation>
    <scope>IDENTIFICATION</scope>
</reference>
<protein>
    <submittedName>
        <fullName evidence="2">Uncharacterized protein</fullName>
    </submittedName>
</protein>
<sequence>MKFMTIITCVLGILVSIRLIKSKAQKCDEDAFACNWLFIFVFFCLCKSVILGVIKKIMCADNKDFLNSVDQFSEEEDDEGEK</sequence>
<name>A0AC35G9X5_9BILA</name>
<dbReference type="WBParaSite" id="PS1159_v2.g3140.t1">
    <property type="protein sequence ID" value="PS1159_v2.g3140.t1"/>
    <property type="gene ID" value="PS1159_v2.g3140"/>
</dbReference>
<organism evidence="1 2">
    <name type="scientific">Panagrolaimus sp. PS1159</name>
    <dbReference type="NCBI Taxonomy" id="55785"/>
    <lineage>
        <taxon>Eukaryota</taxon>
        <taxon>Metazoa</taxon>
        <taxon>Ecdysozoa</taxon>
        <taxon>Nematoda</taxon>
        <taxon>Chromadorea</taxon>
        <taxon>Rhabditida</taxon>
        <taxon>Tylenchina</taxon>
        <taxon>Panagrolaimomorpha</taxon>
        <taxon>Panagrolaimoidea</taxon>
        <taxon>Panagrolaimidae</taxon>
        <taxon>Panagrolaimus</taxon>
    </lineage>
</organism>
<evidence type="ECO:0000313" key="2">
    <source>
        <dbReference type="WBParaSite" id="PS1159_v2.g3140.t1"/>
    </source>
</evidence>
<proteinExistence type="predicted"/>
<dbReference type="Proteomes" id="UP000887580">
    <property type="component" value="Unplaced"/>
</dbReference>